<dbReference type="EMBL" id="JACSQB010000048">
    <property type="protein sequence ID" value="MBD8046731.1"/>
    <property type="molecule type" value="Genomic_DNA"/>
</dbReference>
<keyword evidence="10" id="KW-1185">Reference proteome</keyword>
<feature type="transmembrane region" description="Helical" evidence="7">
    <location>
        <begin position="137"/>
        <end position="158"/>
    </location>
</feature>
<dbReference type="PANTHER" id="PTHR43744">
    <property type="entry name" value="ABC TRANSPORTER PERMEASE PROTEIN MG189-RELATED-RELATED"/>
    <property type="match status" value="1"/>
</dbReference>
<dbReference type="Proteomes" id="UP000627166">
    <property type="component" value="Unassembled WGS sequence"/>
</dbReference>
<evidence type="ECO:0000256" key="3">
    <source>
        <dbReference type="ARBA" id="ARBA00022475"/>
    </source>
</evidence>
<keyword evidence="5 7" id="KW-1133">Transmembrane helix</keyword>
<evidence type="ECO:0000256" key="4">
    <source>
        <dbReference type="ARBA" id="ARBA00022692"/>
    </source>
</evidence>
<evidence type="ECO:0000256" key="1">
    <source>
        <dbReference type="ARBA" id="ARBA00004651"/>
    </source>
</evidence>
<sequence length="277" mass="31004">MNELNLSKNKKILIHCILIIGVITTAIPFIWMILTSLKTLGETTQIPPKIFPSSPQWSNYKKAIDTLPYGTFYYNTIVYTIVTTIGQLVFCSMAGYAFARIDFPGKNFIFILILSVLMVPGQIFIIPQFMIIKKLGLLNSIPALILPGLFSAFGTYLMRQFFQNIPKELEEAAVLDGYNRFQILTKIMLPLVKPALTALAISTMLYCWNSLMWPLIANTSIDKMTLSAGLASMQGQHSTNYPVMMAGTVLAIWPMIVVFLIFQKQFVEGMAFTGTKG</sequence>
<feature type="transmembrane region" description="Helical" evidence="7">
    <location>
        <begin position="12"/>
        <end position="34"/>
    </location>
</feature>
<name>A0ABR8YR70_9CLOT</name>
<evidence type="ECO:0000259" key="8">
    <source>
        <dbReference type="PROSITE" id="PS50928"/>
    </source>
</evidence>
<organism evidence="9 10">
    <name type="scientific">Clostridium faecium</name>
    <dbReference type="NCBI Taxonomy" id="2762223"/>
    <lineage>
        <taxon>Bacteria</taxon>
        <taxon>Bacillati</taxon>
        <taxon>Bacillota</taxon>
        <taxon>Clostridia</taxon>
        <taxon>Eubacteriales</taxon>
        <taxon>Clostridiaceae</taxon>
        <taxon>Clostridium</taxon>
    </lineage>
</organism>
<protein>
    <submittedName>
        <fullName evidence="9">Carbohydrate ABC transporter permease</fullName>
    </submittedName>
</protein>
<feature type="transmembrane region" description="Helical" evidence="7">
    <location>
        <begin position="241"/>
        <end position="262"/>
    </location>
</feature>
<feature type="transmembrane region" description="Helical" evidence="7">
    <location>
        <begin position="108"/>
        <end position="131"/>
    </location>
</feature>
<proteinExistence type="inferred from homology"/>
<dbReference type="PROSITE" id="PS50928">
    <property type="entry name" value="ABC_TM1"/>
    <property type="match status" value="1"/>
</dbReference>
<evidence type="ECO:0000256" key="2">
    <source>
        <dbReference type="ARBA" id="ARBA00022448"/>
    </source>
</evidence>
<gene>
    <name evidence="9" type="ORF">H9637_06690</name>
</gene>
<dbReference type="Pfam" id="PF00528">
    <property type="entry name" value="BPD_transp_1"/>
    <property type="match status" value="1"/>
</dbReference>
<feature type="transmembrane region" description="Helical" evidence="7">
    <location>
        <begin position="77"/>
        <end position="99"/>
    </location>
</feature>
<keyword evidence="2 7" id="KW-0813">Transport</keyword>
<evidence type="ECO:0000313" key="10">
    <source>
        <dbReference type="Proteomes" id="UP000627166"/>
    </source>
</evidence>
<keyword evidence="4 7" id="KW-0812">Transmembrane</keyword>
<comment type="similarity">
    <text evidence="7">Belongs to the binding-protein-dependent transport system permease family.</text>
</comment>
<keyword evidence="6 7" id="KW-0472">Membrane</keyword>
<dbReference type="RefSeq" id="WP_191739706.1">
    <property type="nucleotide sequence ID" value="NZ_JACSQB010000048.1"/>
</dbReference>
<reference evidence="9 10" key="1">
    <citation type="submission" date="2020-08" db="EMBL/GenBank/DDBJ databases">
        <title>A Genomic Blueprint of the Chicken Gut Microbiome.</title>
        <authorList>
            <person name="Gilroy R."/>
            <person name="Ravi A."/>
            <person name="Getino M."/>
            <person name="Pursley I."/>
            <person name="Horton D.L."/>
            <person name="Alikhan N.-F."/>
            <person name="Baker D."/>
            <person name="Gharbi K."/>
            <person name="Hall N."/>
            <person name="Watson M."/>
            <person name="Adriaenssens E.M."/>
            <person name="Foster-Nyarko E."/>
            <person name="Jarju S."/>
            <person name="Secka A."/>
            <person name="Antonio M."/>
            <person name="Oren A."/>
            <person name="Chaudhuri R."/>
            <person name="La Ragione R.M."/>
            <person name="Hildebrand F."/>
            <person name="Pallen M.J."/>
        </authorList>
    </citation>
    <scope>NUCLEOTIDE SEQUENCE [LARGE SCALE GENOMIC DNA]</scope>
    <source>
        <strain evidence="9 10">N37</strain>
    </source>
</reference>
<comment type="caution">
    <text evidence="9">The sequence shown here is derived from an EMBL/GenBank/DDBJ whole genome shotgun (WGS) entry which is preliminary data.</text>
</comment>
<evidence type="ECO:0000256" key="5">
    <source>
        <dbReference type="ARBA" id="ARBA00022989"/>
    </source>
</evidence>
<dbReference type="InterPro" id="IPR000515">
    <property type="entry name" value="MetI-like"/>
</dbReference>
<dbReference type="SUPFAM" id="SSF161098">
    <property type="entry name" value="MetI-like"/>
    <property type="match status" value="1"/>
</dbReference>
<comment type="subcellular location">
    <subcellularLocation>
        <location evidence="1 7">Cell membrane</location>
        <topology evidence="1 7">Multi-pass membrane protein</topology>
    </subcellularLocation>
</comment>
<dbReference type="Gene3D" id="1.10.3720.10">
    <property type="entry name" value="MetI-like"/>
    <property type="match status" value="1"/>
</dbReference>
<evidence type="ECO:0000256" key="6">
    <source>
        <dbReference type="ARBA" id="ARBA00023136"/>
    </source>
</evidence>
<dbReference type="PANTHER" id="PTHR43744:SF12">
    <property type="entry name" value="ABC TRANSPORTER PERMEASE PROTEIN MG189-RELATED"/>
    <property type="match status" value="1"/>
</dbReference>
<evidence type="ECO:0000313" key="9">
    <source>
        <dbReference type="EMBL" id="MBD8046731.1"/>
    </source>
</evidence>
<accession>A0ABR8YR70</accession>
<evidence type="ECO:0000256" key="7">
    <source>
        <dbReference type="RuleBase" id="RU363032"/>
    </source>
</evidence>
<keyword evidence="3" id="KW-1003">Cell membrane</keyword>
<feature type="transmembrane region" description="Helical" evidence="7">
    <location>
        <begin position="195"/>
        <end position="216"/>
    </location>
</feature>
<dbReference type="InterPro" id="IPR035906">
    <property type="entry name" value="MetI-like_sf"/>
</dbReference>
<dbReference type="CDD" id="cd06261">
    <property type="entry name" value="TM_PBP2"/>
    <property type="match status" value="1"/>
</dbReference>
<feature type="domain" description="ABC transmembrane type-1" evidence="8">
    <location>
        <begin position="73"/>
        <end position="262"/>
    </location>
</feature>